<dbReference type="CDD" id="cd00771">
    <property type="entry name" value="ThrRS_core"/>
    <property type="match status" value="1"/>
</dbReference>
<keyword evidence="8 13" id="KW-0067">ATP-binding</keyword>
<comment type="cofactor">
    <cofactor evidence="13">
        <name>Zn(2+)</name>
        <dbReference type="ChEBI" id="CHEBI:29105"/>
    </cofactor>
    <text evidence="13">Binds 1 zinc ion per subunit.</text>
</comment>
<keyword evidence="6 13" id="KW-0547">Nucleotide-binding</keyword>
<dbReference type="SUPFAM" id="SSF52954">
    <property type="entry name" value="Class II aaRS ABD-related"/>
    <property type="match status" value="1"/>
</dbReference>
<keyword evidence="5 13" id="KW-0479">Metal-binding</keyword>
<dbReference type="InterPro" id="IPR012675">
    <property type="entry name" value="Beta-grasp_dom_sf"/>
</dbReference>
<dbReference type="Proteomes" id="UP000008957">
    <property type="component" value="Chromosome"/>
</dbReference>
<organism evidence="16 17">
    <name type="scientific">Fretibacterium fastidiosum</name>
    <dbReference type="NCBI Taxonomy" id="651822"/>
    <lineage>
        <taxon>Bacteria</taxon>
        <taxon>Thermotogati</taxon>
        <taxon>Synergistota</taxon>
        <taxon>Synergistia</taxon>
        <taxon>Synergistales</taxon>
        <taxon>Aminobacteriaceae</taxon>
        <taxon>Fretibacterium</taxon>
    </lineage>
</organism>
<dbReference type="InterPro" id="IPR047246">
    <property type="entry name" value="ThrRS_anticodon"/>
</dbReference>
<dbReference type="FunFam" id="3.30.980.10:FF:000005">
    <property type="entry name" value="Threonyl-tRNA synthetase, mitochondrial"/>
    <property type="match status" value="1"/>
</dbReference>
<dbReference type="InterPro" id="IPR033728">
    <property type="entry name" value="ThrRS_core"/>
</dbReference>
<dbReference type="GO" id="GO:0046872">
    <property type="term" value="F:metal ion binding"/>
    <property type="evidence" value="ECO:0007669"/>
    <property type="project" value="UniProtKB-KW"/>
</dbReference>
<dbReference type="RefSeq" id="WP_015556512.1">
    <property type="nucleotide sequence ID" value="NC_021038.1"/>
</dbReference>
<keyword evidence="3 13" id="KW-0820">tRNA-binding</keyword>
<dbReference type="Pfam" id="PF00587">
    <property type="entry name" value="tRNA-synt_2b"/>
    <property type="match status" value="1"/>
</dbReference>
<sequence length="633" mass="72799">MLKFEGSNGKSCEFDRESVRASEVLEALGLQKKAIAAKLDGAAVDLNREIRAGGRVEPLTAADEEGLDVLRHSCAHLMAQAIERLYPGTHFGIGPCIKDGFYYDVDATGTITEQDLPAIEAEMRKLTGAAEKVEREEMRREDALKFFKDRGDPYKEELISELEAPTVSLYRQGDYVDLCRGPHVPDTSVIRNFKLLSVAGAYWRGSEKNKMLTRIYGTAFATPDELKAYLKRMEEAKLRDHRKLGRELDLFSLHEEGPGFPFFHPKGMVVMNTLIDFWRREHVRRGYQEVRTPQILDRELWLRSGHWDHYRENMYFTEIDEKPFAIKPMNCPGGILIYKTQLHSYRELPMRIGELGVVHRHERSGVLHGLMRVRCFTQDDAHLYCEPSQIQQEVMGIMDLCRYVYSDVFGFKYAVELSTKPENAMGSTEQWEAAENGLRAALEQSNTPYRVNEGDGAFYGPKIDFHLEDCIGRTWQCGTIQLDFQMPERFDMHYIAEDGKEHRPVMLHRTILGSLERFMGILIEHYAGAFPYWIAPVQAELIPISEAHRAYAEELRKELMSWGVRTETDSRDEKLGKRIRDAQLQKVPYMIVIGDKERDERQVAVRERTKGDLGSMSLEAFQKLLSAEFNPIH</sequence>
<keyword evidence="7 13" id="KW-0862">Zinc</keyword>
<dbReference type="FunFam" id="3.30.930.10:FF:000002">
    <property type="entry name" value="Threonine--tRNA ligase"/>
    <property type="match status" value="1"/>
</dbReference>
<evidence type="ECO:0000256" key="7">
    <source>
        <dbReference type="ARBA" id="ARBA00022833"/>
    </source>
</evidence>
<evidence type="ECO:0000259" key="15">
    <source>
        <dbReference type="PROSITE" id="PS51880"/>
    </source>
</evidence>
<dbReference type="PROSITE" id="PS51880">
    <property type="entry name" value="TGS"/>
    <property type="match status" value="1"/>
</dbReference>
<feature type="region of interest" description="Catalytic" evidence="13">
    <location>
        <begin position="240"/>
        <end position="531"/>
    </location>
</feature>
<dbReference type="PROSITE" id="PS50862">
    <property type="entry name" value="AA_TRNA_LIGASE_II"/>
    <property type="match status" value="1"/>
</dbReference>
<keyword evidence="17" id="KW-1185">Reference proteome</keyword>
<dbReference type="GO" id="GO:0004829">
    <property type="term" value="F:threonine-tRNA ligase activity"/>
    <property type="evidence" value="ECO:0007669"/>
    <property type="project" value="UniProtKB-UniRule"/>
</dbReference>
<keyword evidence="4 13" id="KW-0436">Ligase</keyword>
<dbReference type="Pfam" id="PF07973">
    <property type="entry name" value="tRNA_SAD"/>
    <property type="match status" value="1"/>
</dbReference>
<dbReference type="Pfam" id="PF03129">
    <property type="entry name" value="HGTP_anticodon"/>
    <property type="match status" value="1"/>
</dbReference>
<dbReference type="GO" id="GO:0016787">
    <property type="term" value="F:hydrolase activity"/>
    <property type="evidence" value="ECO:0007669"/>
    <property type="project" value="UniProtKB-KW"/>
</dbReference>
<dbReference type="NCBIfam" id="TIGR00418">
    <property type="entry name" value="thrS"/>
    <property type="match status" value="1"/>
</dbReference>
<evidence type="ECO:0000256" key="11">
    <source>
        <dbReference type="ARBA" id="ARBA00023146"/>
    </source>
</evidence>
<evidence type="ECO:0000313" key="16">
    <source>
        <dbReference type="EMBL" id="CBL28365.1"/>
    </source>
</evidence>
<feature type="domain" description="TGS" evidence="15">
    <location>
        <begin position="1"/>
        <end position="60"/>
    </location>
</feature>
<dbReference type="GO" id="GO:0005737">
    <property type="term" value="C:cytoplasm"/>
    <property type="evidence" value="ECO:0007669"/>
    <property type="project" value="UniProtKB-SubCell"/>
</dbReference>
<dbReference type="SMART" id="SM00863">
    <property type="entry name" value="tRNA_SAD"/>
    <property type="match status" value="1"/>
</dbReference>
<evidence type="ECO:0000256" key="10">
    <source>
        <dbReference type="ARBA" id="ARBA00022917"/>
    </source>
</evidence>
<evidence type="ECO:0000256" key="1">
    <source>
        <dbReference type="ARBA" id="ARBA00008226"/>
    </source>
</evidence>
<evidence type="ECO:0000256" key="5">
    <source>
        <dbReference type="ARBA" id="ARBA00022723"/>
    </source>
</evidence>
<dbReference type="CDD" id="cd01667">
    <property type="entry name" value="TGS_ThrRS"/>
    <property type="match status" value="1"/>
</dbReference>
<dbReference type="EMBL" id="FP929056">
    <property type="protein sequence ID" value="CBL28365.1"/>
    <property type="molecule type" value="Genomic_DNA"/>
</dbReference>
<dbReference type="InterPro" id="IPR036621">
    <property type="entry name" value="Anticodon-bd_dom_sf"/>
</dbReference>
<dbReference type="InterPro" id="IPR004095">
    <property type="entry name" value="TGS"/>
</dbReference>
<comment type="subunit">
    <text evidence="13">Homodimer.</text>
</comment>
<dbReference type="SUPFAM" id="SSF55186">
    <property type="entry name" value="ThrRS/AlaRS common domain"/>
    <property type="match status" value="1"/>
</dbReference>
<keyword evidence="2 13" id="KW-0963">Cytoplasm</keyword>
<dbReference type="Gene3D" id="3.40.50.800">
    <property type="entry name" value="Anticodon-binding domain"/>
    <property type="match status" value="1"/>
</dbReference>
<dbReference type="Gene3D" id="3.30.54.20">
    <property type="match status" value="1"/>
</dbReference>
<dbReference type="InterPro" id="IPR045864">
    <property type="entry name" value="aa-tRNA-synth_II/BPL/LPL"/>
</dbReference>
<keyword evidence="10 13" id="KW-0648">Protein biosynthesis</keyword>
<dbReference type="InterPro" id="IPR012947">
    <property type="entry name" value="tRNA_SAD"/>
</dbReference>
<comment type="subcellular location">
    <subcellularLocation>
        <location evidence="13">Cytoplasm</location>
    </subcellularLocation>
</comment>
<feature type="domain" description="Aminoacyl-transfer RNA synthetases class-II family profile" evidence="14">
    <location>
        <begin position="264"/>
        <end position="531"/>
    </location>
</feature>
<evidence type="ECO:0000256" key="4">
    <source>
        <dbReference type="ARBA" id="ARBA00022598"/>
    </source>
</evidence>
<dbReference type="CDD" id="cd00860">
    <property type="entry name" value="ThrRS_anticodon"/>
    <property type="match status" value="1"/>
</dbReference>
<dbReference type="InterPro" id="IPR004154">
    <property type="entry name" value="Anticodon-bd"/>
</dbReference>
<keyword evidence="16" id="KW-0378">Hydrolase</keyword>
<dbReference type="PANTHER" id="PTHR11451">
    <property type="entry name" value="THREONINE-TRNA LIGASE"/>
    <property type="match status" value="1"/>
</dbReference>
<feature type="binding site" evidence="13">
    <location>
        <position position="382"/>
    </location>
    <ligand>
        <name>Zn(2+)</name>
        <dbReference type="ChEBI" id="CHEBI:29105"/>
        <note>catalytic</note>
    </ligand>
</feature>
<dbReference type="InterPro" id="IPR018163">
    <property type="entry name" value="Thr/Ala-tRNA-synth_IIc_edit"/>
</dbReference>
<dbReference type="PRINTS" id="PR01047">
    <property type="entry name" value="TRNASYNTHTHR"/>
</dbReference>
<dbReference type="InterPro" id="IPR002320">
    <property type="entry name" value="Thr-tRNA-ligase_IIa"/>
</dbReference>
<reference evidence="17" key="1">
    <citation type="submission" date="2010-03" db="EMBL/GenBank/DDBJ databases">
        <title>The genome sequence of Synergistetes sp. SGP1.</title>
        <authorList>
            <consortium name="metaHIT consortium -- http://www.metahit.eu/"/>
            <person name="Pajon A."/>
            <person name="Turner K."/>
            <person name="Parkhill J."/>
            <person name="Wade W."/>
            <person name="Vartoukian S."/>
        </authorList>
    </citation>
    <scope>NUCLEOTIDE SEQUENCE [LARGE SCALE GENOMIC DNA]</scope>
    <source>
        <strain evidence="17">SGP1</strain>
    </source>
</reference>
<evidence type="ECO:0000256" key="3">
    <source>
        <dbReference type="ARBA" id="ARBA00022555"/>
    </source>
</evidence>
<evidence type="ECO:0000256" key="13">
    <source>
        <dbReference type="HAMAP-Rule" id="MF_00184"/>
    </source>
</evidence>
<evidence type="ECO:0000256" key="2">
    <source>
        <dbReference type="ARBA" id="ARBA00022490"/>
    </source>
</evidence>
<dbReference type="GO" id="GO:0006435">
    <property type="term" value="P:threonyl-tRNA aminoacylation"/>
    <property type="evidence" value="ECO:0007669"/>
    <property type="project" value="UniProtKB-UniRule"/>
</dbReference>
<gene>
    <name evidence="13" type="primary">thrS</name>
    <name evidence="16" type="ORF">SY1_12090</name>
</gene>
<reference evidence="16 17" key="2">
    <citation type="submission" date="2010-03" db="EMBL/GenBank/DDBJ databases">
        <authorList>
            <person name="Pajon A."/>
        </authorList>
    </citation>
    <scope>NUCLEOTIDE SEQUENCE [LARGE SCALE GENOMIC DNA]</scope>
    <source>
        <strain evidence="16 17">SGP1</strain>
    </source>
</reference>
<dbReference type="FunFam" id="3.30.54.20:FF:000002">
    <property type="entry name" value="Threonine--tRNA ligase"/>
    <property type="match status" value="1"/>
</dbReference>
<comment type="similarity">
    <text evidence="1 13">Belongs to the class-II aminoacyl-tRNA synthetase family.</text>
</comment>
<dbReference type="Gene3D" id="3.30.930.10">
    <property type="entry name" value="Bira Bifunctional Protein, Domain 2"/>
    <property type="match status" value="1"/>
</dbReference>
<name>A0AB94IX60_9BACT</name>
<feature type="binding site" evidence="13">
    <location>
        <position position="508"/>
    </location>
    <ligand>
        <name>Zn(2+)</name>
        <dbReference type="ChEBI" id="CHEBI:29105"/>
        <note>catalytic</note>
    </ligand>
</feature>
<protein>
    <recommendedName>
        <fullName evidence="13">Threonine--tRNA ligase</fullName>
        <ecNumber evidence="13">6.1.1.3</ecNumber>
    </recommendedName>
    <alternativeName>
        <fullName evidence="13">Threonyl-tRNA synthetase</fullName>
        <shortName evidence="13">ThrRS</shortName>
    </alternativeName>
</protein>
<evidence type="ECO:0000259" key="14">
    <source>
        <dbReference type="PROSITE" id="PS50862"/>
    </source>
</evidence>
<evidence type="ECO:0000256" key="6">
    <source>
        <dbReference type="ARBA" id="ARBA00022741"/>
    </source>
</evidence>
<dbReference type="GO" id="GO:0000049">
    <property type="term" value="F:tRNA binding"/>
    <property type="evidence" value="ECO:0007669"/>
    <property type="project" value="UniProtKB-KW"/>
</dbReference>
<evidence type="ECO:0000256" key="9">
    <source>
        <dbReference type="ARBA" id="ARBA00022884"/>
    </source>
</evidence>
<dbReference type="KEGG" id="sbr:SY1_12090"/>
<accession>A0AB94IX60</accession>
<dbReference type="InterPro" id="IPR006195">
    <property type="entry name" value="aa-tRNA-synth_II"/>
</dbReference>
<dbReference type="PANTHER" id="PTHR11451:SF44">
    <property type="entry name" value="THREONINE--TRNA LIGASE, CHLOROPLASTIC_MITOCHONDRIAL 2"/>
    <property type="match status" value="1"/>
</dbReference>
<evidence type="ECO:0000256" key="8">
    <source>
        <dbReference type="ARBA" id="ARBA00022840"/>
    </source>
</evidence>
<proteinExistence type="inferred from homology"/>
<dbReference type="SUPFAM" id="SSF55681">
    <property type="entry name" value="Class II aaRS and biotin synthetases"/>
    <property type="match status" value="1"/>
</dbReference>
<evidence type="ECO:0000256" key="12">
    <source>
        <dbReference type="ARBA" id="ARBA00049515"/>
    </source>
</evidence>
<dbReference type="AlphaFoldDB" id="A0AB94IX60"/>
<dbReference type="Gene3D" id="3.10.20.30">
    <property type="match status" value="1"/>
</dbReference>
<dbReference type="FunFam" id="3.40.50.800:FF:000001">
    <property type="entry name" value="Threonine--tRNA ligase"/>
    <property type="match status" value="1"/>
</dbReference>
<keyword evidence="9 13" id="KW-0694">RNA-binding</keyword>
<comment type="catalytic activity">
    <reaction evidence="12 13">
        <text>tRNA(Thr) + L-threonine + ATP = L-threonyl-tRNA(Thr) + AMP + diphosphate + H(+)</text>
        <dbReference type="Rhea" id="RHEA:24624"/>
        <dbReference type="Rhea" id="RHEA-COMP:9670"/>
        <dbReference type="Rhea" id="RHEA-COMP:9704"/>
        <dbReference type="ChEBI" id="CHEBI:15378"/>
        <dbReference type="ChEBI" id="CHEBI:30616"/>
        <dbReference type="ChEBI" id="CHEBI:33019"/>
        <dbReference type="ChEBI" id="CHEBI:57926"/>
        <dbReference type="ChEBI" id="CHEBI:78442"/>
        <dbReference type="ChEBI" id="CHEBI:78534"/>
        <dbReference type="ChEBI" id="CHEBI:456215"/>
        <dbReference type="EC" id="6.1.1.3"/>
    </reaction>
</comment>
<dbReference type="Gene3D" id="3.30.980.10">
    <property type="entry name" value="Threonyl-trna Synthetase, Chain A, domain 2"/>
    <property type="match status" value="1"/>
</dbReference>
<dbReference type="EC" id="6.1.1.3" evidence="13"/>
<dbReference type="InterPro" id="IPR002314">
    <property type="entry name" value="aa-tRNA-synt_IIb"/>
</dbReference>
<dbReference type="GO" id="GO:0005524">
    <property type="term" value="F:ATP binding"/>
    <property type="evidence" value="ECO:0007669"/>
    <property type="project" value="UniProtKB-UniRule"/>
</dbReference>
<dbReference type="HAMAP" id="MF_00184">
    <property type="entry name" value="Thr_tRNA_synth"/>
    <property type="match status" value="1"/>
</dbReference>
<evidence type="ECO:0000313" key="17">
    <source>
        <dbReference type="Proteomes" id="UP000008957"/>
    </source>
</evidence>
<keyword evidence="11 13" id="KW-0030">Aminoacyl-tRNA synthetase</keyword>
<feature type="binding site" evidence="13">
    <location>
        <position position="331"/>
    </location>
    <ligand>
        <name>Zn(2+)</name>
        <dbReference type="ChEBI" id="CHEBI:29105"/>
        <note>catalytic</note>
    </ligand>
</feature>